<gene>
    <name evidence="4" type="ORF">GBAR_LOCUS23632</name>
</gene>
<keyword evidence="5" id="KW-1185">Reference proteome</keyword>
<reference evidence="4" key="1">
    <citation type="submission" date="2023-03" db="EMBL/GenBank/DDBJ databases">
        <authorList>
            <person name="Steffen K."/>
            <person name="Cardenas P."/>
        </authorList>
    </citation>
    <scope>NUCLEOTIDE SEQUENCE</scope>
</reference>
<keyword evidence="1" id="KW-0813">Transport</keyword>
<dbReference type="EMBL" id="CASHTH010003275">
    <property type="protein sequence ID" value="CAI8042622.1"/>
    <property type="molecule type" value="Genomic_DNA"/>
</dbReference>
<comment type="caution">
    <text evidence="4">The sequence shown here is derived from an EMBL/GenBank/DDBJ whole genome shotgun (WGS) entry which is preliminary data.</text>
</comment>
<dbReference type="InterPro" id="IPR036975">
    <property type="entry name" value="Importin-a_IBB_sf"/>
</dbReference>
<dbReference type="GO" id="GO:0006606">
    <property type="term" value="P:protein import into nucleus"/>
    <property type="evidence" value="ECO:0007669"/>
    <property type="project" value="InterPro"/>
</dbReference>
<dbReference type="PROSITE" id="PS51214">
    <property type="entry name" value="IBB"/>
    <property type="match status" value="1"/>
</dbReference>
<evidence type="ECO:0000256" key="1">
    <source>
        <dbReference type="PROSITE-ProRule" id="PRU00561"/>
    </source>
</evidence>
<dbReference type="InterPro" id="IPR016024">
    <property type="entry name" value="ARM-type_fold"/>
</dbReference>
<protein>
    <submittedName>
        <fullName evidence="4">Importin subunit alpha-1</fullName>
    </submittedName>
</protein>
<evidence type="ECO:0000256" key="2">
    <source>
        <dbReference type="SAM" id="MobiDB-lite"/>
    </source>
</evidence>
<dbReference type="InterPro" id="IPR002652">
    <property type="entry name" value="Importin-a_IBB"/>
</dbReference>
<evidence type="ECO:0000313" key="4">
    <source>
        <dbReference type="EMBL" id="CAI8042622.1"/>
    </source>
</evidence>
<accession>A0AA35T8C1</accession>
<dbReference type="Proteomes" id="UP001174909">
    <property type="component" value="Unassembled WGS sequence"/>
</dbReference>
<sequence>MASKGPAENRLKSYKTKGLDVSEVRRRREEEGVQLRRSRREEQYSKRRNLTDVDELEAENATFPEGTPFTEVARALFANETEQQLAALARFRKALSKFGESHSSAATGPCRYYVLCVCVYVCTASCIFHHG</sequence>
<name>A0AA35T8C1_GEOBA</name>
<feature type="domain" description="IBB" evidence="3">
    <location>
        <begin position="1"/>
        <end position="57"/>
    </location>
</feature>
<evidence type="ECO:0000259" key="3">
    <source>
        <dbReference type="PROSITE" id="PS51214"/>
    </source>
</evidence>
<evidence type="ECO:0000313" key="5">
    <source>
        <dbReference type="Proteomes" id="UP001174909"/>
    </source>
</evidence>
<proteinExistence type="predicted"/>
<dbReference type="SUPFAM" id="SSF48371">
    <property type="entry name" value="ARM repeat"/>
    <property type="match status" value="1"/>
</dbReference>
<feature type="compositionally biased region" description="Basic and acidic residues" evidence="2">
    <location>
        <begin position="7"/>
        <end position="46"/>
    </location>
</feature>
<dbReference type="Pfam" id="PF01749">
    <property type="entry name" value="IBB"/>
    <property type="match status" value="1"/>
</dbReference>
<dbReference type="GO" id="GO:0061608">
    <property type="term" value="F:nuclear import signal receptor activity"/>
    <property type="evidence" value="ECO:0007669"/>
    <property type="project" value="InterPro"/>
</dbReference>
<organism evidence="4 5">
    <name type="scientific">Geodia barretti</name>
    <name type="common">Barrett's horny sponge</name>
    <dbReference type="NCBI Taxonomy" id="519541"/>
    <lineage>
        <taxon>Eukaryota</taxon>
        <taxon>Metazoa</taxon>
        <taxon>Porifera</taxon>
        <taxon>Demospongiae</taxon>
        <taxon>Heteroscleromorpha</taxon>
        <taxon>Tetractinellida</taxon>
        <taxon>Astrophorina</taxon>
        <taxon>Geodiidae</taxon>
        <taxon>Geodia</taxon>
    </lineage>
</organism>
<dbReference type="Gene3D" id="1.20.5.690">
    <property type="entry name" value="Importin-alpha, importin-beta-binding domain"/>
    <property type="match status" value="1"/>
</dbReference>
<dbReference type="AlphaFoldDB" id="A0AA35T8C1"/>
<feature type="region of interest" description="Disordered" evidence="2">
    <location>
        <begin position="1"/>
        <end position="46"/>
    </location>
</feature>